<accession>A0ABQ0DIQ1</accession>
<evidence type="ECO:0000259" key="1">
    <source>
        <dbReference type="Pfam" id="PF23469"/>
    </source>
</evidence>
<dbReference type="SUPFAM" id="SSF54791">
    <property type="entry name" value="Eukaryotic type KH-domain (KH-domain type I)"/>
    <property type="match status" value="1"/>
</dbReference>
<gene>
    <name evidence="2" type="ORF">ENUP19_0120G0003</name>
</gene>
<dbReference type="InterPro" id="IPR036612">
    <property type="entry name" value="KH_dom_type_1_sf"/>
</dbReference>
<evidence type="ECO:0000313" key="2">
    <source>
        <dbReference type="EMBL" id="GAB1222633.1"/>
    </source>
</evidence>
<dbReference type="CDD" id="cd22387">
    <property type="entry name" value="KH-I_DDX46_like"/>
    <property type="match status" value="1"/>
</dbReference>
<comment type="caution">
    <text evidence="2">The sequence shown here is derived from an EMBL/GenBank/DDBJ whole genome shotgun (WGS) entry which is preliminary data.</text>
</comment>
<keyword evidence="3" id="KW-1185">Reference proteome</keyword>
<dbReference type="Proteomes" id="UP001628156">
    <property type="component" value="Unassembled WGS sequence"/>
</dbReference>
<reference evidence="2 3" key="1">
    <citation type="journal article" date="2019" name="PLoS Negl. Trop. Dis.">
        <title>Whole genome sequencing of Entamoeba nuttalli reveals mammalian host-related molecular signatures and a novel octapeptide-repeat surface protein.</title>
        <authorList>
            <person name="Tanaka M."/>
            <person name="Makiuchi T."/>
            <person name="Komiyama T."/>
            <person name="Shiina T."/>
            <person name="Osaki K."/>
            <person name="Tachibana H."/>
        </authorList>
    </citation>
    <scope>NUCLEOTIDE SEQUENCE [LARGE SCALE GENOMIC DNA]</scope>
    <source>
        <strain evidence="2 3">P19-061405</strain>
    </source>
</reference>
<dbReference type="Gene3D" id="3.30.1370.10">
    <property type="entry name" value="K Homology domain, type 1"/>
    <property type="match status" value="1"/>
</dbReference>
<feature type="domain" description="ATP-dependent RNA helicase PRP5/DDX46/KHDC4 KH" evidence="1">
    <location>
        <begin position="27"/>
        <end position="102"/>
    </location>
</feature>
<evidence type="ECO:0000313" key="3">
    <source>
        <dbReference type="Proteomes" id="UP001628156"/>
    </source>
</evidence>
<organism evidence="2 3">
    <name type="scientific">Entamoeba nuttalli</name>
    <dbReference type="NCBI Taxonomy" id="412467"/>
    <lineage>
        <taxon>Eukaryota</taxon>
        <taxon>Amoebozoa</taxon>
        <taxon>Evosea</taxon>
        <taxon>Archamoebae</taxon>
        <taxon>Mastigamoebida</taxon>
        <taxon>Entamoebidae</taxon>
        <taxon>Entamoeba</taxon>
    </lineage>
</organism>
<dbReference type="InterPro" id="IPR056149">
    <property type="entry name" value="PRP5/DDX46/KHDC4_KH"/>
</dbReference>
<name>A0ABQ0DIQ1_9EUKA</name>
<protein>
    <recommendedName>
        <fullName evidence="1">ATP-dependent RNA helicase PRP5/DDX46/KHDC4 KH domain-containing protein</fullName>
    </recommendedName>
</protein>
<proteinExistence type="predicted"/>
<sequence length="122" mass="14011">MVQKALQMIERINKRMTKITNNGFQCKIEINDFSIQARQVLTSKEKLISVMENCNVNITTRGSYIGEGKTLLPGQSKLYLLIEGKNEEDITKAKKEIKNILDEITLKYKDKVLHEKVISNIL</sequence>
<dbReference type="EMBL" id="BAAFRS010000120">
    <property type="protein sequence ID" value="GAB1222633.1"/>
    <property type="molecule type" value="Genomic_DNA"/>
</dbReference>
<dbReference type="Pfam" id="PF23469">
    <property type="entry name" value="KH_12"/>
    <property type="match status" value="1"/>
</dbReference>